<dbReference type="Gene3D" id="3.30.360.10">
    <property type="entry name" value="Dihydrodipicolinate Reductase, domain 2"/>
    <property type="match status" value="1"/>
</dbReference>
<dbReference type="Pfam" id="PF01408">
    <property type="entry name" value="GFO_IDH_MocA"/>
    <property type="match status" value="1"/>
</dbReference>
<dbReference type="GO" id="GO:0000166">
    <property type="term" value="F:nucleotide binding"/>
    <property type="evidence" value="ECO:0007669"/>
    <property type="project" value="InterPro"/>
</dbReference>
<dbReference type="RefSeq" id="WP_200246093.1">
    <property type="nucleotide sequence ID" value="NZ_NRRY01000027.1"/>
</dbReference>
<dbReference type="InterPro" id="IPR055170">
    <property type="entry name" value="GFO_IDH_MocA-like_dom"/>
</dbReference>
<dbReference type="SUPFAM" id="SSF51735">
    <property type="entry name" value="NAD(P)-binding Rossmann-fold domains"/>
    <property type="match status" value="1"/>
</dbReference>
<comment type="caution">
    <text evidence="3">The sequence shown here is derived from an EMBL/GenBank/DDBJ whole genome shotgun (WGS) entry which is preliminary data.</text>
</comment>
<name>A0A9X0WAF2_9GAMM</name>
<evidence type="ECO:0000313" key="3">
    <source>
        <dbReference type="EMBL" id="MBK1619866.1"/>
    </source>
</evidence>
<accession>A0A9X0WAF2</accession>
<dbReference type="Gene3D" id="3.40.50.720">
    <property type="entry name" value="NAD(P)-binding Rossmann-like Domain"/>
    <property type="match status" value="1"/>
</dbReference>
<feature type="domain" description="GFO/IDH/MocA-like oxidoreductase" evidence="2">
    <location>
        <begin position="136"/>
        <end position="245"/>
    </location>
</feature>
<organism evidence="3 4">
    <name type="scientific">Lamprobacter modestohalophilus</name>
    <dbReference type="NCBI Taxonomy" id="1064514"/>
    <lineage>
        <taxon>Bacteria</taxon>
        <taxon>Pseudomonadati</taxon>
        <taxon>Pseudomonadota</taxon>
        <taxon>Gammaproteobacteria</taxon>
        <taxon>Chromatiales</taxon>
        <taxon>Chromatiaceae</taxon>
        <taxon>Lamprobacter</taxon>
    </lineage>
</organism>
<dbReference type="PANTHER" id="PTHR43377:SF6">
    <property type="entry name" value="GFO_IDH_MOCA-LIKE OXIDOREDUCTASE N-TERMINAL DOMAIN-CONTAINING PROTEIN"/>
    <property type="match status" value="1"/>
</dbReference>
<dbReference type="EMBL" id="NRRY01000027">
    <property type="protein sequence ID" value="MBK1619866.1"/>
    <property type="molecule type" value="Genomic_DNA"/>
</dbReference>
<dbReference type="InterPro" id="IPR036291">
    <property type="entry name" value="NAD(P)-bd_dom_sf"/>
</dbReference>
<dbReference type="InterPro" id="IPR051450">
    <property type="entry name" value="Gfo/Idh/MocA_Oxidoreductases"/>
</dbReference>
<evidence type="ECO:0000313" key="4">
    <source>
        <dbReference type="Proteomes" id="UP001138768"/>
    </source>
</evidence>
<evidence type="ECO:0000259" key="1">
    <source>
        <dbReference type="Pfam" id="PF01408"/>
    </source>
</evidence>
<reference evidence="3 4" key="1">
    <citation type="journal article" date="2020" name="Microorganisms">
        <title>Osmotic Adaptation and Compatible Solute Biosynthesis of Phototrophic Bacteria as Revealed from Genome Analyses.</title>
        <authorList>
            <person name="Imhoff J.F."/>
            <person name="Rahn T."/>
            <person name="Kunzel S."/>
            <person name="Keller A."/>
            <person name="Neulinger S.C."/>
        </authorList>
    </citation>
    <scope>NUCLEOTIDE SEQUENCE [LARGE SCALE GENOMIC DNA]</scope>
    <source>
        <strain evidence="3 4">DSM 25653</strain>
    </source>
</reference>
<feature type="domain" description="Gfo/Idh/MocA-like oxidoreductase N-terminal" evidence="1">
    <location>
        <begin position="9"/>
        <end position="128"/>
    </location>
</feature>
<sequence>MNIQRDSQINVAVIGCGYWGPNLIRNFNAIPDCRVKWACDRDGSRLARVTSLYPEVCCTSDFERVLADPDVHAVAIATPVSTHFELGSKSLAAGKHTFIEKPLARTSEECQQLIDMADSRGLSLMVGHTFVYNAAVRKMKEIIDSGEIGRVLYIGCQRLNLGLFQHDINVAWDLAPHDISIILHLLGNSPDTVSCQGKAHVRDGIEDVTNMSLSFDQGPFVTIQSSWLDPNKVRRMTVVGENKMIVYEDTEPLEKLKIYDKRVEVPRTYDTYAEFFYSYHYGGVYSPFIEQDEPLRVECMRFLYRIRDGVSIESEGRHGLEVVRVLEAASRSLANGTAAVSLA</sequence>
<protein>
    <recommendedName>
        <fullName evidence="5">Gfo/Idh/MocA family oxidoreductase</fullName>
    </recommendedName>
</protein>
<gene>
    <name evidence="3" type="ORF">CKO42_15730</name>
</gene>
<proteinExistence type="predicted"/>
<keyword evidence="4" id="KW-1185">Reference proteome</keyword>
<dbReference type="Pfam" id="PF22725">
    <property type="entry name" value="GFO_IDH_MocA_C3"/>
    <property type="match status" value="1"/>
</dbReference>
<evidence type="ECO:0008006" key="5">
    <source>
        <dbReference type="Google" id="ProtNLM"/>
    </source>
</evidence>
<dbReference type="SUPFAM" id="SSF55347">
    <property type="entry name" value="Glyceraldehyde-3-phosphate dehydrogenase-like, C-terminal domain"/>
    <property type="match status" value="1"/>
</dbReference>
<evidence type="ECO:0000259" key="2">
    <source>
        <dbReference type="Pfam" id="PF22725"/>
    </source>
</evidence>
<dbReference type="InterPro" id="IPR000683">
    <property type="entry name" value="Gfo/Idh/MocA-like_OxRdtase_N"/>
</dbReference>
<dbReference type="AlphaFoldDB" id="A0A9X0WAF2"/>
<dbReference type="Proteomes" id="UP001138768">
    <property type="component" value="Unassembled WGS sequence"/>
</dbReference>
<dbReference type="PANTHER" id="PTHR43377">
    <property type="entry name" value="BILIVERDIN REDUCTASE A"/>
    <property type="match status" value="1"/>
</dbReference>